<evidence type="ECO:0000313" key="2">
    <source>
        <dbReference type="Proteomes" id="UP001157006"/>
    </source>
</evidence>
<dbReference type="AlphaFoldDB" id="A0AAV0ZKT9"/>
<keyword evidence="2" id="KW-1185">Reference proteome</keyword>
<organism evidence="1 2">
    <name type="scientific">Vicia faba</name>
    <name type="common">Broad bean</name>
    <name type="synonym">Faba vulgaris</name>
    <dbReference type="NCBI Taxonomy" id="3906"/>
    <lineage>
        <taxon>Eukaryota</taxon>
        <taxon>Viridiplantae</taxon>
        <taxon>Streptophyta</taxon>
        <taxon>Embryophyta</taxon>
        <taxon>Tracheophyta</taxon>
        <taxon>Spermatophyta</taxon>
        <taxon>Magnoliopsida</taxon>
        <taxon>eudicotyledons</taxon>
        <taxon>Gunneridae</taxon>
        <taxon>Pentapetalae</taxon>
        <taxon>rosids</taxon>
        <taxon>fabids</taxon>
        <taxon>Fabales</taxon>
        <taxon>Fabaceae</taxon>
        <taxon>Papilionoideae</taxon>
        <taxon>50 kb inversion clade</taxon>
        <taxon>NPAAA clade</taxon>
        <taxon>Hologalegina</taxon>
        <taxon>IRL clade</taxon>
        <taxon>Fabeae</taxon>
        <taxon>Vicia</taxon>
    </lineage>
</organism>
<accession>A0AAV0ZKT9</accession>
<protein>
    <submittedName>
        <fullName evidence="1">Uncharacterized protein</fullName>
    </submittedName>
</protein>
<dbReference type="Proteomes" id="UP001157006">
    <property type="component" value="Chromosome 2"/>
</dbReference>
<gene>
    <name evidence="1" type="ORF">VFH_II097440</name>
</gene>
<dbReference type="EMBL" id="OX451737">
    <property type="protein sequence ID" value="CAI8597783.1"/>
    <property type="molecule type" value="Genomic_DNA"/>
</dbReference>
<proteinExistence type="predicted"/>
<name>A0AAV0ZKT9_VICFA</name>
<evidence type="ECO:0000313" key="1">
    <source>
        <dbReference type="EMBL" id="CAI8597783.1"/>
    </source>
</evidence>
<reference evidence="1 2" key="1">
    <citation type="submission" date="2023-01" db="EMBL/GenBank/DDBJ databases">
        <authorList>
            <person name="Kreplak J."/>
        </authorList>
    </citation>
    <scope>NUCLEOTIDE SEQUENCE [LARGE SCALE GENOMIC DNA]</scope>
</reference>
<sequence length="107" mass="11700">MMVNNCEEFRPCDGPEQGSRWTLVFYGASNALGNGIGVVLISPEGCHTPFTLDFYLENEELSVQGDDWKSFLEVQGCFFNAYFVLKLLVSSCGTSTAKGKIKNGGNC</sequence>